<name>A0ACB7GNK1_MANES</name>
<proteinExistence type="predicted"/>
<protein>
    <submittedName>
        <fullName evidence="1">Uncharacterized protein</fullName>
    </submittedName>
</protein>
<dbReference type="Proteomes" id="UP000091857">
    <property type="component" value="Chromosome 12"/>
</dbReference>
<dbReference type="EMBL" id="CM004398">
    <property type="protein sequence ID" value="KAG8641927.1"/>
    <property type="molecule type" value="Genomic_DNA"/>
</dbReference>
<evidence type="ECO:0000313" key="1">
    <source>
        <dbReference type="EMBL" id="KAG8641927.1"/>
    </source>
</evidence>
<gene>
    <name evidence="1" type="ORF">MANES_12G045750v8</name>
</gene>
<reference evidence="2" key="1">
    <citation type="journal article" date="2016" name="Nat. Biotechnol.">
        <title>Sequencing wild and cultivated cassava and related species reveals extensive interspecific hybridization and genetic diversity.</title>
        <authorList>
            <person name="Bredeson J.V."/>
            <person name="Lyons J.B."/>
            <person name="Prochnik S.E."/>
            <person name="Wu G.A."/>
            <person name="Ha C.M."/>
            <person name="Edsinger-Gonzales E."/>
            <person name="Grimwood J."/>
            <person name="Schmutz J."/>
            <person name="Rabbi I.Y."/>
            <person name="Egesi C."/>
            <person name="Nauluvula P."/>
            <person name="Lebot V."/>
            <person name="Ndunguru J."/>
            <person name="Mkamilo G."/>
            <person name="Bart R.S."/>
            <person name="Setter T.L."/>
            <person name="Gleadow R.M."/>
            <person name="Kulakow P."/>
            <person name="Ferguson M.E."/>
            <person name="Rounsley S."/>
            <person name="Rokhsar D.S."/>
        </authorList>
    </citation>
    <scope>NUCLEOTIDE SEQUENCE [LARGE SCALE GENOMIC DNA]</scope>
    <source>
        <strain evidence="2">cv. AM560-2</strain>
    </source>
</reference>
<accession>A0ACB7GNK1</accession>
<comment type="caution">
    <text evidence="1">The sequence shown here is derived from an EMBL/GenBank/DDBJ whole genome shotgun (WGS) entry which is preliminary data.</text>
</comment>
<organism evidence="1 2">
    <name type="scientific">Manihot esculenta</name>
    <name type="common">Cassava</name>
    <name type="synonym">Jatropha manihot</name>
    <dbReference type="NCBI Taxonomy" id="3983"/>
    <lineage>
        <taxon>Eukaryota</taxon>
        <taxon>Viridiplantae</taxon>
        <taxon>Streptophyta</taxon>
        <taxon>Embryophyta</taxon>
        <taxon>Tracheophyta</taxon>
        <taxon>Spermatophyta</taxon>
        <taxon>Magnoliopsida</taxon>
        <taxon>eudicotyledons</taxon>
        <taxon>Gunneridae</taxon>
        <taxon>Pentapetalae</taxon>
        <taxon>rosids</taxon>
        <taxon>fabids</taxon>
        <taxon>Malpighiales</taxon>
        <taxon>Euphorbiaceae</taxon>
        <taxon>Crotonoideae</taxon>
        <taxon>Manihoteae</taxon>
        <taxon>Manihot</taxon>
    </lineage>
</organism>
<evidence type="ECO:0000313" key="2">
    <source>
        <dbReference type="Proteomes" id="UP000091857"/>
    </source>
</evidence>
<sequence>MAEKLEDIPDSFLCCICLDLLYKPIVLSCGHMSCFWCVHKSMNCLRESHCPICRHPYNHFPTICEMLHFLLLKMYPITYKRREEQILGISLKFNDITLLPLHVSAEEKAIGYFSPQFDFSACGSNANQEHNPLKDTEHPSITSLESTSVSDSCFSSQQVPNGNFKMVSITDVQCTACKQLLFRPVVLNCGHGYCEACIMASVDKGLKCQMCQFLHPTTSPKVCLELDCFLERQFPKEYASRRDVVQLKQACMEIENQTDLPKEEHLQQGATPAELKVHINVGCDYCGMYPIVGDRYQCKDCVEKIGFDLCGDCYNTRSKRPGRFNQQHTPQHRLERVKSSNFRHVLLRLVSDQFEDVSVGFTDYEDPSEVSENESPTSTLSPETHESTRNSSDTSVIQTESADDQNETESRS</sequence>
<keyword evidence="2" id="KW-1185">Reference proteome</keyword>